<evidence type="ECO:0000313" key="9">
    <source>
        <dbReference type="Proteomes" id="UP000251584"/>
    </source>
</evidence>
<accession>A0A2X2WH30</accession>
<name>A0A2X2WH30_CITKO</name>
<sequence>MLSALSVVREKELGSIINLYVTPTTRSEFLLGKQLPYIALGMLNFLLLCALSVFVFGVPHKGSFLTLTLAALLYVTIATGMGLLISTFMKSQIAAIFGTSIHYADPATQFSGMIDPVASLEGPGRWIGEIYPTSHFLTIARGTFSKALDLMDLWPLFVPLAIAIPLVIGLSVLLLKKQEG</sequence>
<organism evidence="8 9">
    <name type="scientific">Citrobacter koseri</name>
    <name type="common">Citrobacter diversus</name>
    <dbReference type="NCBI Taxonomy" id="545"/>
    <lineage>
        <taxon>Bacteria</taxon>
        <taxon>Pseudomonadati</taxon>
        <taxon>Pseudomonadota</taxon>
        <taxon>Gammaproteobacteria</taxon>
        <taxon>Enterobacterales</taxon>
        <taxon>Enterobacteriaceae</taxon>
        <taxon>Citrobacter</taxon>
    </lineage>
</organism>
<feature type="transmembrane region" description="Helical" evidence="6">
    <location>
        <begin position="64"/>
        <end position="85"/>
    </location>
</feature>
<evidence type="ECO:0000256" key="4">
    <source>
        <dbReference type="ARBA" id="ARBA00022989"/>
    </source>
</evidence>
<evidence type="ECO:0000259" key="7">
    <source>
        <dbReference type="Pfam" id="PF01061"/>
    </source>
</evidence>
<evidence type="ECO:0000256" key="5">
    <source>
        <dbReference type="ARBA" id="ARBA00023136"/>
    </source>
</evidence>
<dbReference type="GO" id="GO:0005886">
    <property type="term" value="C:plasma membrane"/>
    <property type="evidence" value="ECO:0007669"/>
    <property type="project" value="UniProtKB-SubCell"/>
</dbReference>
<evidence type="ECO:0000256" key="2">
    <source>
        <dbReference type="ARBA" id="ARBA00022475"/>
    </source>
</evidence>
<dbReference type="EMBL" id="UAVY01000010">
    <property type="protein sequence ID" value="SQB40356.1"/>
    <property type="molecule type" value="Genomic_DNA"/>
</dbReference>
<reference evidence="8 9" key="1">
    <citation type="submission" date="2018-06" db="EMBL/GenBank/DDBJ databases">
        <authorList>
            <consortium name="Pathogen Informatics"/>
            <person name="Doyle S."/>
        </authorList>
    </citation>
    <scope>NUCLEOTIDE SEQUENCE [LARGE SCALE GENOMIC DNA]</scope>
    <source>
        <strain evidence="8 9">NCTC10786</strain>
    </source>
</reference>
<evidence type="ECO:0000313" key="8">
    <source>
        <dbReference type="EMBL" id="SQB40356.1"/>
    </source>
</evidence>
<dbReference type="PANTHER" id="PTHR30294:SF29">
    <property type="entry name" value="MULTIDRUG ABC TRANSPORTER PERMEASE YBHS-RELATED"/>
    <property type="match status" value="1"/>
</dbReference>
<comment type="subcellular location">
    <subcellularLocation>
        <location evidence="1">Cell membrane</location>
        <topology evidence="1">Multi-pass membrane protein</topology>
    </subcellularLocation>
</comment>
<gene>
    <name evidence="8" type="primary">ybhS_3</name>
    <name evidence="8" type="ORF">NCTC10786_05456</name>
</gene>
<evidence type="ECO:0000256" key="6">
    <source>
        <dbReference type="SAM" id="Phobius"/>
    </source>
</evidence>
<keyword evidence="5 6" id="KW-0472">Membrane</keyword>
<keyword evidence="3 6" id="KW-0812">Transmembrane</keyword>
<feature type="transmembrane region" description="Helical" evidence="6">
    <location>
        <begin position="153"/>
        <end position="175"/>
    </location>
</feature>
<protein>
    <submittedName>
        <fullName evidence="8">ABC transporter permease</fullName>
    </submittedName>
</protein>
<keyword evidence="4 6" id="KW-1133">Transmembrane helix</keyword>
<proteinExistence type="predicted"/>
<dbReference type="AlphaFoldDB" id="A0A2X2WH30"/>
<evidence type="ECO:0000256" key="1">
    <source>
        <dbReference type="ARBA" id="ARBA00004651"/>
    </source>
</evidence>
<dbReference type="Pfam" id="PF01061">
    <property type="entry name" value="ABC2_membrane"/>
    <property type="match status" value="1"/>
</dbReference>
<feature type="transmembrane region" description="Helical" evidence="6">
    <location>
        <begin position="37"/>
        <end position="57"/>
    </location>
</feature>
<dbReference type="InterPro" id="IPR051449">
    <property type="entry name" value="ABC-2_transporter_component"/>
</dbReference>
<evidence type="ECO:0000256" key="3">
    <source>
        <dbReference type="ARBA" id="ARBA00022692"/>
    </source>
</evidence>
<dbReference type="Proteomes" id="UP000251584">
    <property type="component" value="Unassembled WGS sequence"/>
</dbReference>
<dbReference type="GO" id="GO:0140359">
    <property type="term" value="F:ABC-type transporter activity"/>
    <property type="evidence" value="ECO:0007669"/>
    <property type="project" value="InterPro"/>
</dbReference>
<dbReference type="InterPro" id="IPR013525">
    <property type="entry name" value="ABC2_TM"/>
</dbReference>
<dbReference type="PANTHER" id="PTHR30294">
    <property type="entry name" value="MEMBRANE COMPONENT OF ABC TRANSPORTER YHHJ-RELATED"/>
    <property type="match status" value="1"/>
</dbReference>
<keyword evidence="2" id="KW-1003">Cell membrane</keyword>
<feature type="domain" description="ABC-2 type transporter transmembrane" evidence="7">
    <location>
        <begin position="1"/>
        <end position="143"/>
    </location>
</feature>